<dbReference type="Proteomes" id="UP000317708">
    <property type="component" value="Unassembled WGS sequence"/>
</dbReference>
<dbReference type="GO" id="GO:0008483">
    <property type="term" value="F:transaminase activity"/>
    <property type="evidence" value="ECO:0007669"/>
    <property type="project" value="UniProtKB-KW"/>
</dbReference>
<protein>
    <submittedName>
        <fullName evidence="1">Aspartate aminotransferase</fullName>
    </submittedName>
</protein>
<accession>A0A552EVS9</accession>
<proteinExistence type="predicted"/>
<name>A0A552EVS9_MICAE</name>
<evidence type="ECO:0000313" key="2">
    <source>
        <dbReference type="Proteomes" id="UP000317708"/>
    </source>
</evidence>
<sequence length="54" mass="6254">MFSLSYLKQTKLYQEAIKKGREEGQQRGKLPAQLDYITLATALDLDRERGREVP</sequence>
<comment type="caution">
    <text evidence="1">The sequence shown here is derived from an EMBL/GenBank/DDBJ whole genome shotgun (WGS) entry which is preliminary data.</text>
</comment>
<dbReference type="EMBL" id="SFBI01000076">
    <property type="protein sequence ID" value="TRU38570.1"/>
    <property type="molecule type" value="Genomic_DNA"/>
</dbReference>
<reference evidence="1 2" key="1">
    <citation type="submission" date="2019-01" db="EMBL/GenBank/DDBJ databases">
        <title>Coherence of Microcystis species and biogeography revealed through population genomics.</title>
        <authorList>
            <person name="Perez-Carrascal O.M."/>
            <person name="Terrat Y."/>
            <person name="Giani A."/>
            <person name="Fortin N."/>
            <person name="Tromas N."/>
            <person name="Shapiro B.J."/>
        </authorList>
    </citation>
    <scope>NUCLEOTIDE SEQUENCE [LARGE SCALE GENOMIC DNA]</scope>
    <source>
        <strain evidence="1">Ma_MB_S_20031200_S102</strain>
    </source>
</reference>
<evidence type="ECO:0000313" key="1">
    <source>
        <dbReference type="EMBL" id="TRU38570.1"/>
    </source>
</evidence>
<dbReference type="AlphaFoldDB" id="A0A552EVS9"/>
<keyword evidence="1" id="KW-0808">Transferase</keyword>
<keyword evidence="1" id="KW-0032">Aminotransferase</keyword>
<organism evidence="1 2">
    <name type="scientific">Microcystis aeruginosa Ma_MB_S_20031200_S102</name>
    <dbReference type="NCBI Taxonomy" id="2486254"/>
    <lineage>
        <taxon>Bacteria</taxon>
        <taxon>Bacillati</taxon>
        <taxon>Cyanobacteriota</taxon>
        <taxon>Cyanophyceae</taxon>
        <taxon>Oscillatoriophycideae</taxon>
        <taxon>Chroococcales</taxon>
        <taxon>Microcystaceae</taxon>
        <taxon>Microcystis</taxon>
    </lineage>
</organism>
<gene>
    <name evidence="1" type="ORF">EWV92_08165</name>
</gene>